<comment type="caution">
    <text evidence="2">The sequence shown here is derived from an EMBL/GenBank/DDBJ whole genome shotgun (WGS) entry which is preliminary data.</text>
</comment>
<reference evidence="2 3" key="1">
    <citation type="submission" date="2019-12" db="EMBL/GenBank/DDBJ databases">
        <title>Genomic-based taxomic classification of the family Erythrobacteraceae.</title>
        <authorList>
            <person name="Xu L."/>
        </authorList>
    </citation>
    <scope>NUCLEOTIDE SEQUENCE [LARGE SCALE GENOMIC DNA]</scope>
    <source>
        <strain evidence="2 3">KCTC 52763</strain>
    </source>
</reference>
<protein>
    <recommendedName>
        <fullName evidence="4">PDZ domain-containing protein</fullName>
    </recommendedName>
</protein>
<dbReference type="AlphaFoldDB" id="A0A844ZUC5"/>
<name>A0A844ZUC5_9SPHN</name>
<feature type="signal peptide" evidence="1">
    <location>
        <begin position="1"/>
        <end position="21"/>
    </location>
</feature>
<sequence length="316" mass="34113">MARLFLSILLAALAVPTAAHDIGYGDSLRNLQLLDTRVQTIGWRLADGNASFCDQTSPAIGLLIQDLQGYNRPDDARSALAIPTDFAVQAVAEGSPADKAGLQSNQPIVAIDYSDLSGMVRDAKAIYLRLLQVERVLQSSLEANGVVALNVADDESAITVTGVPVCKARFVVRPSDDKAAADAASVYVGGNFAGLSYADDELAAAMAHELAHVVLGHPQWLSANGRKRRDIRETEREADRLMPWLLANAGYDPAAAVRFMRRWGPEHGGGLFRKRTHDGWDERVEFIEAELPLIGKALENGGAADWSARFPRKAVS</sequence>
<dbReference type="OrthoDB" id="7338723at2"/>
<evidence type="ECO:0008006" key="4">
    <source>
        <dbReference type="Google" id="ProtNLM"/>
    </source>
</evidence>
<keyword evidence="1" id="KW-0732">Signal</keyword>
<evidence type="ECO:0000313" key="2">
    <source>
        <dbReference type="EMBL" id="MXO91485.1"/>
    </source>
</evidence>
<dbReference type="Proteomes" id="UP000442714">
    <property type="component" value="Unassembled WGS sequence"/>
</dbReference>
<evidence type="ECO:0000313" key="3">
    <source>
        <dbReference type="Proteomes" id="UP000442714"/>
    </source>
</evidence>
<gene>
    <name evidence="2" type="ORF">GRI41_11665</name>
</gene>
<feature type="chain" id="PRO_5032753257" description="PDZ domain-containing protein" evidence="1">
    <location>
        <begin position="22"/>
        <end position="316"/>
    </location>
</feature>
<proteinExistence type="predicted"/>
<accession>A0A844ZUC5</accession>
<dbReference type="InterPro" id="IPR036034">
    <property type="entry name" value="PDZ_sf"/>
</dbReference>
<dbReference type="RefSeq" id="WP_160605156.1">
    <property type="nucleotide sequence ID" value="NZ_WTYX01000002.1"/>
</dbReference>
<dbReference type="SUPFAM" id="SSF50156">
    <property type="entry name" value="PDZ domain-like"/>
    <property type="match status" value="1"/>
</dbReference>
<dbReference type="EMBL" id="WTYX01000002">
    <property type="protein sequence ID" value="MXO91485.1"/>
    <property type="molecule type" value="Genomic_DNA"/>
</dbReference>
<keyword evidence="3" id="KW-1185">Reference proteome</keyword>
<organism evidence="2 3">
    <name type="scientific">Pontixanthobacter aquaemixtae</name>
    <dbReference type="NCBI Taxonomy" id="1958940"/>
    <lineage>
        <taxon>Bacteria</taxon>
        <taxon>Pseudomonadati</taxon>
        <taxon>Pseudomonadota</taxon>
        <taxon>Alphaproteobacteria</taxon>
        <taxon>Sphingomonadales</taxon>
        <taxon>Erythrobacteraceae</taxon>
        <taxon>Pontixanthobacter</taxon>
    </lineage>
</organism>
<dbReference type="Gene3D" id="2.30.42.10">
    <property type="match status" value="1"/>
</dbReference>
<evidence type="ECO:0000256" key="1">
    <source>
        <dbReference type="SAM" id="SignalP"/>
    </source>
</evidence>